<dbReference type="GO" id="GO:0005666">
    <property type="term" value="C:RNA polymerase III complex"/>
    <property type="evidence" value="ECO:0007669"/>
    <property type="project" value="TreeGrafter"/>
</dbReference>
<dbReference type="GO" id="GO:0005736">
    <property type="term" value="C:RNA polymerase I complex"/>
    <property type="evidence" value="ECO:0007669"/>
    <property type="project" value="TreeGrafter"/>
</dbReference>
<reference evidence="8 9" key="1">
    <citation type="submission" date="2023-10" db="EMBL/GenBank/DDBJ databases">
        <authorList>
            <person name="Maclean D."/>
            <person name="Macfadyen A."/>
        </authorList>
    </citation>
    <scope>NUCLEOTIDE SEQUENCE [LARGE SCALE GENOMIC DNA]</scope>
</reference>
<dbReference type="GO" id="GO:0003677">
    <property type="term" value="F:DNA binding"/>
    <property type="evidence" value="ECO:0007669"/>
    <property type="project" value="InterPro"/>
</dbReference>
<comment type="caution">
    <text evidence="8">The sequence shown here is derived from an EMBL/GenBank/DDBJ whole genome shotgun (WGS) entry which is preliminary data.</text>
</comment>
<dbReference type="AlphaFoldDB" id="A0AAV1HU82"/>
<evidence type="ECO:0000256" key="1">
    <source>
        <dbReference type="ARBA" id="ARBA00004123"/>
    </source>
</evidence>
<keyword evidence="3" id="KW-0240">DNA-directed RNA polymerase</keyword>
<dbReference type="GO" id="GO:0003899">
    <property type="term" value="F:DNA-directed RNA polymerase activity"/>
    <property type="evidence" value="ECO:0007669"/>
    <property type="project" value="InterPro"/>
</dbReference>
<dbReference type="EMBL" id="CAUYUE010000002">
    <property type="protein sequence ID" value="CAK0748214.1"/>
    <property type="molecule type" value="Genomic_DNA"/>
</dbReference>
<evidence type="ECO:0000256" key="4">
    <source>
        <dbReference type="ARBA" id="ARBA00023163"/>
    </source>
</evidence>
<dbReference type="HAMAP" id="MF_00261">
    <property type="entry name" value="RNApol_arch_Rpo11"/>
    <property type="match status" value="1"/>
</dbReference>
<evidence type="ECO:0000256" key="2">
    <source>
        <dbReference type="ARBA" id="ARBA00022079"/>
    </source>
</evidence>
<organism evidence="8 9">
    <name type="scientific">Coccomyxa viridis</name>
    <dbReference type="NCBI Taxonomy" id="1274662"/>
    <lineage>
        <taxon>Eukaryota</taxon>
        <taxon>Viridiplantae</taxon>
        <taxon>Chlorophyta</taxon>
        <taxon>core chlorophytes</taxon>
        <taxon>Trebouxiophyceae</taxon>
        <taxon>Trebouxiophyceae incertae sedis</taxon>
        <taxon>Coccomyxaceae</taxon>
        <taxon>Coccomyxa</taxon>
    </lineage>
</organism>
<evidence type="ECO:0000256" key="3">
    <source>
        <dbReference type="ARBA" id="ARBA00022478"/>
    </source>
</evidence>
<name>A0AAV1HU82_9CHLO</name>
<dbReference type="InterPro" id="IPR033898">
    <property type="entry name" value="RNAP_AC19"/>
</dbReference>
<dbReference type="PROSITE" id="PS01154">
    <property type="entry name" value="RNA_POL_L_13KD"/>
    <property type="match status" value="1"/>
</dbReference>
<dbReference type="InterPro" id="IPR009025">
    <property type="entry name" value="RBP11-like_dimer"/>
</dbReference>
<comment type="similarity">
    <text evidence="6">Belongs to the archaeal Rpo11/eukaryotic RPB11/RPC19 RNA polymerase subunit family.</text>
</comment>
<dbReference type="Proteomes" id="UP001314263">
    <property type="component" value="Unassembled WGS sequence"/>
</dbReference>
<evidence type="ECO:0000313" key="8">
    <source>
        <dbReference type="EMBL" id="CAK0748214.1"/>
    </source>
</evidence>
<dbReference type="Pfam" id="PF13656">
    <property type="entry name" value="RNA_pol_L_2"/>
    <property type="match status" value="1"/>
</dbReference>
<feature type="domain" description="DNA-directed RNA polymerase RBP11-like dimerisation" evidence="7">
    <location>
        <begin position="11"/>
        <end position="82"/>
    </location>
</feature>
<protein>
    <recommendedName>
        <fullName evidence="2">DNA-directed RNA polymerases I and III subunit RPAC2</fullName>
    </recommendedName>
</protein>
<sequence>MTVATGADTGATFALEDEDHTLANALRFLLNRNPNVSFVGYSIPHPSEKVVNLRIQTTGEISAVEALRQACQSLKQLCGHMKATFNEAYTQYEQRQESSEQPMAQG</sequence>
<dbReference type="CDD" id="cd07029">
    <property type="entry name" value="RNAP_I_III_AC19"/>
    <property type="match status" value="1"/>
</dbReference>
<dbReference type="SUPFAM" id="SSF55257">
    <property type="entry name" value="RBP11-like subunits of RNA polymerase"/>
    <property type="match status" value="1"/>
</dbReference>
<dbReference type="PANTHER" id="PTHR13946:SF28">
    <property type="entry name" value="DNA-DIRECTED RNA POLYMERASES I AND III SUBUNIT RPAC2"/>
    <property type="match status" value="1"/>
</dbReference>
<comment type="subcellular location">
    <subcellularLocation>
        <location evidence="1">Nucleus</location>
    </subcellularLocation>
</comment>
<gene>
    <name evidence="8" type="ORF">CVIRNUC_001822</name>
</gene>
<keyword evidence="9" id="KW-1185">Reference proteome</keyword>
<dbReference type="PANTHER" id="PTHR13946">
    <property type="entry name" value="DNA-DIRECTED RNA POLYMERASE I,II,III"/>
    <property type="match status" value="1"/>
</dbReference>
<dbReference type="InterPro" id="IPR036603">
    <property type="entry name" value="RBP11-like"/>
</dbReference>
<dbReference type="Gene3D" id="3.30.1360.10">
    <property type="entry name" value="RNA polymerase, RBP11-like subunit"/>
    <property type="match status" value="1"/>
</dbReference>
<accession>A0AAV1HU82</accession>
<evidence type="ECO:0000259" key="7">
    <source>
        <dbReference type="Pfam" id="PF13656"/>
    </source>
</evidence>
<dbReference type="FunFam" id="3.30.1360.10:FF:000006">
    <property type="entry name" value="DNA-directed RNA polymerases I and III subunit RPAC2"/>
    <property type="match status" value="1"/>
</dbReference>
<proteinExistence type="inferred from homology"/>
<evidence type="ECO:0000256" key="5">
    <source>
        <dbReference type="ARBA" id="ARBA00023242"/>
    </source>
</evidence>
<dbReference type="GO" id="GO:0006383">
    <property type="term" value="P:transcription by RNA polymerase III"/>
    <property type="evidence" value="ECO:0007669"/>
    <property type="project" value="TreeGrafter"/>
</dbReference>
<dbReference type="InterPro" id="IPR008193">
    <property type="entry name" value="RNA_pol_Rpb11_13-16kDa_CS"/>
</dbReference>
<dbReference type="InterPro" id="IPR022905">
    <property type="entry name" value="Rpo11-like"/>
</dbReference>
<keyword evidence="5" id="KW-0539">Nucleus</keyword>
<dbReference type="GO" id="GO:0006362">
    <property type="term" value="P:transcription elongation by RNA polymerase I"/>
    <property type="evidence" value="ECO:0007669"/>
    <property type="project" value="TreeGrafter"/>
</dbReference>
<keyword evidence="4" id="KW-0804">Transcription</keyword>
<dbReference type="GO" id="GO:0046983">
    <property type="term" value="F:protein dimerization activity"/>
    <property type="evidence" value="ECO:0007669"/>
    <property type="project" value="InterPro"/>
</dbReference>
<evidence type="ECO:0000256" key="6">
    <source>
        <dbReference type="ARBA" id="ARBA00025751"/>
    </source>
</evidence>
<evidence type="ECO:0000313" key="9">
    <source>
        <dbReference type="Proteomes" id="UP001314263"/>
    </source>
</evidence>